<dbReference type="NCBIfam" id="TIGR01727">
    <property type="entry name" value="oligo_HPY"/>
    <property type="match status" value="1"/>
</dbReference>
<keyword evidence="2" id="KW-0813">Transport</keyword>
<dbReference type="GO" id="GO:0005524">
    <property type="term" value="F:ATP binding"/>
    <property type="evidence" value="ECO:0007669"/>
    <property type="project" value="UniProtKB-KW"/>
</dbReference>
<dbReference type="Proteomes" id="UP000460272">
    <property type="component" value="Unassembled WGS sequence"/>
</dbReference>
<keyword evidence="4 6" id="KW-0067">ATP-binding</keyword>
<dbReference type="InterPro" id="IPR013563">
    <property type="entry name" value="Oligopep_ABC_C"/>
</dbReference>
<dbReference type="InterPro" id="IPR017871">
    <property type="entry name" value="ABC_transporter-like_CS"/>
</dbReference>
<keyword evidence="7" id="KW-1185">Reference proteome</keyword>
<dbReference type="SMART" id="SM00382">
    <property type="entry name" value="AAA"/>
    <property type="match status" value="1"/>
</dbReference>
<dbReference type="PROSITE" id="PS00211">
    <property type="entry name" value="ABC_TRANSPORTER_1"/>
    <property type="match status" value="1"/>
</dbReference>
<dbReference type="CDD" id="cd03257">
    <property type="entry name" value="ABC_NikE_OppD_transporters"/>
    <property type="match status" value="1"/>
</dbReference>
<dbReference type="InterPro" id="IPR027417">
    <property type="entry name" value="P-loop_NTPase"/>
</dbReference>
<evidence type="ECO:0000256" key="4">
    <source>
        <dbReference type="ARBA" id="ARBA00022840"/>
    </source>
</evidence>
<evidence type="ECO:0000259" key="5">
    <source>
        <dbReference type="PROSITE" id="PS50893"/>
    </source>
</evidence>
<dbReference type="EMBL" id="RPFW01000011">
    <property type="protein sequence ID" value="TVY99857.1"/>
    <property type="molecule type" value="Genomic_DNA"/>
</dbReference>
<dbReference type="PROSITE" id="PS50893">
    <property type="entry name" value="ABC_TRANSPORTER_2"/>
    <property type="match status" value="1"/>
</dbReference>
<reference evidence="6 7" key="1">
    <citation type="submission" date="2018-11" db="EMBL/GenBank/DDBJ databases">
        <title>Trebonia kvetii gen.nov., sp.nov., a novel acidophilic actinobacterium, and proposal of the new actinobacterial family Treboniaceae fam. nov.</title>
        <authorList>
            <person name="Rapoport D."/>
            <person name="Sagova-Mareckova M."/>
            <person name="Sedlacek I."/>
            <person name="Provaznik J."/>
            <person name="Kralova S."/>
            <person name="Pavlinic D."/>
            <person name="Benes V."/>
            <person name="Kopecky J."/>
        </authorList>
    </citation>
    <scope>NUCLEOTIDE SEQUENCE [LARGE SCALE GENOMIC DNA]</scope>
    <source>
        <strain evidence="6 7">15Tr583</strain>
    </source>
</reference>
<dbReference type="RefSeq" id="WP_145861965.1">
    <property type="nucleotide sequence ID" value="NZ_RPFW01000011.1"/>
</dbReference>
<dbReference type="Pfam" id="PF08352">
    <property type="entry name" value="oligo_HPY"/>
    <property type="match status" value="1"/>
</dbReference>
<dbReference type="GO" id="GO:0055085">
    <property type="term" value="P:transmembrane transport"/>
    <property type="evidence" value="ECO:0007669"/>
    <property type="project" value="UniProtKB-ARBA"/>
</dbReference>
<dbReference type="GO" id="GO:0015833">
    <property type="term" value="P:peptide transport"/>
    <property type="evidence" value="ECO:0007669"/>
    <property type="project" value="InterPro"/>
</dbReference>
<dbReference type="PANTHER" id="PTHR43776:SF7">
    <property type="entry name" value="D,D-DIPEPTIDE TRANSPORT ATP-BINDING PROTEIN DDPF-RELATED"/>
    <property type="match status" value="1"/>
</dbReference>
<accession>A0A6P2BLQ3</accession>
<dbReference type="Pfam" id="PF00005">
    <property type="entry name" value="ABC_tran"/>
    <property type="match status" value="1"/>
</dbReference>
<dbReference type="AlphaFoldDB" id="A0A6P2BLQ3"/>
<name>A0A6P2BLQ3_9ACTN</name>
<proteinExistence type="inferred from homology"/>
<keyword evidence="3" id="KW-0547">Nucleotide-binding</keyword>
<organism evidence="6 7">
    <name type="scientific">Trebonia kvetii</name>
    <dbReference type="NCBI Taxonomy" id="2480626"/>
    <lineage>
        <taxon>Bacteria</taxon>
        <taxon>Bacillati</taxon>
        <taxon>Actinomycetota</taxon>
        <taxon>Actinomycetes</taxon>
        <taxon>Streptosporangiales</taxon>
        <taxon>Treboniaceae</taxon>
        <taxon>Trebonia</taxon>
    </lineage>
</organism>
<evidence type="ECO:0000256" key="2">
    <source>
        <dbReference type="ARBA" id="ARBA00022448"/>
    </source>
</evidence>
<evidence type="ECO:0000256" key="1">
    <source>
        <dbReference type="ARBA" id="ARBA00005417"/>
    </source>
</evidence>
<dbReference type="GO" id="GO:0016887">
    <property type="term" value="F:ATP hydrolysis activity"/>
    <property type="evidence" value="ECO:0007669"/>
    <property type="project" value="InterPro"/>
</dbReference>
<dbReference type="PANTHER" id="PTHR43776">
    <property type="entry name" value="TRANSPORT ATP-BINDING PROTEIN"/>
    <property type="match status" value="1"/>
</dbReference>
<gene>
    <name evidence="6" type="ORF">EAS64_40140</name>
</gene>
<dbReference type="InterPro" id="IPR003593">
    <property type="entry name" value="AAA+_ATPase"/>
</dbReference>
<dbReference type="InterPro" id="IPR003439">
    <property type="entry name" value="ABC_transporter-like_ATP-bd"/>
</dbReference>
<evidence type="ECO:0000256" key="3">
    <source>
        <dbReference type="ARBA" id="ARBA00022741"/>
    </source>
</evidence>
<dbReference type="InterPro" id="IPR050319">
    <property type="entry name" value="ABC_transp_ATP-bind"/>
</dbReference>
<sequence length="375" mass="39266">MTAELTETTAAAATKARPLLEVSDVGVVLGNGWRASRVLDEVSLTVWPGEIVGLVGETGSGKTTLARTVVGLARPRGGRVLFDGTEISRLRGAARRRERRSGHIQLIFQDPLRSLDPDLTVGDIVGEGLKIRGLPAAEVDARVVDALAAVGLVPALRHRQPGQISGGQRQRVSIARALAAKPRLLLCDEPVSALDASNRNYILRLLAGLRDSLGLSIVIISHDLSSLAGIADRVVVLYRGRIVEDGPVEQVFTAPRHPYTALLMASAPRVEAPGGDPDGELSVHQLRRTTADPAPPASPGACVFAARCPFAVDACAVQPPLAPVSGAVVARPAASSLAASSPAADGPADGHWTVACHRQSAWQALARARTATARR</sequence>
<dbReference type="SUPFAM" id="SSF52540">
    <property type="entry name" value="P-loop containing nucleoside triphosphate hydrolases"/>
    <property type="match status" value="1"/>
</dbReference>
<protein>
    <submittedName>
        <fullName evidence="6">ATP-binding cassette domain-containing protein</fullName>
    </submittedName>
</protein>
<comment type="similarity">
    <text evidence="1">Belongs to the ABC transporter superfamily.</text>
</comment>
<dbReference type="OrthoDB" id="8481147at2"/>
<feature type="domain" description="ABC transporter" evidence="5">
    <location>
        <begin position="20"/>
        <end position="264"/>
    </location>
</feature>
<dbReference type="Gene3D" id="3.40.50.300">
    <property type="entry name" value="P-loop containing nucleotide triphosphate hydrolases"/>
    <property type="match status" value="1"/>
</dbReference>
<comment type="caution">
    <text evidence="6">The sequence shown here is derived from an EMBL/GenBank/DDBJ whole genome shotgun (WGS) entry which is preliminary data.</text>
</comment>
<evidence type="ECO:0000313" key="6">
    <source>
        <dbReference type="EMBL" id="TVY99857.1"/>
    </source>
</evidence>
<evidence type="ECO:0000313" key="7">
    <source>
        <dbReference type="Proteomes" id="UP000460272"/>
    </source>
</evidence>